<accession>A0ABV6G8Y6</accession>
<name>A0ABV6G8Y6_9BACI</name>
<keyword evidence="3" id="KW-1185">Reference proteome</keyword>
<evidence type="ECO:0000256" key="1">
    <source>
        <dbReference type="SAM" id="SignalP"/>
    </source>
</evidence>
<gene>
    <name evidence="2" type="ORF">ACFFIX_01525</name>
</gene>
<evidence type="ECO:0000313" key="3">
    <source>
        <dbReference type="Proteomes" id="UP001589854"/>
    </source>
</evidence>
<dbReference type="PROSITE" id="PS51257">
    <property type="entry name" value="PROKAR_LIPOPROTEIN"/>
    <property type="match status" value="1"/>
</dbReference>
<evidence type="ECO:0000313" key="2">
    <source>
        <dbReference type="EMBL" id="MFC0270140.1"/>
    </source>
</evidence>
<feature type="chain" id="PRO_5045140442" evidence="1">
    <location>
        <begin position="21"/>
        <end position="243"/>
    </location>
</feature>
<dbReference type="EMBL" id="JBHLVO010000001">
    <property type="protein sequence ID" value="MFC0270140.1"/>
    <property type="molecule type" value="Genomic_DNA"/>
</dbReference>
<dbReference type="InterPro" id="IPR019076">
    <property type="entry name" value="Spore_lipoprot_YhcN/YlaJ-like"/>
</dbReference>
<dbReference type="Proteomes" id="UP001589854">
    <property type="component" value="Unassembled WGS sequence"/>
</dbReference>
<keyword evidence="2" id="KW-0449">Lipoprotein</keyword>
<dbReference type="RefSeq" id="WP_378929794.1">
    <property type="nucleotide sequence ID" value="NZ_JBHLVO010000001.1"/>
</dbReference>
<reference evidence="2 3" key="1">
    <citation type="submission" date="2024-09" db="EMBL/GenBank/DDBJ databases">
        <authorList>
            <person name="Sun Q."/>
            <person name="Mori K."/>
        </authorList>
    </citation>
    <scope>NUCLEOTIDE SEQUENCE [LARGE SCALE GENOMIC DNA]</scope>
    <source>
        <strain evidence="2 3">CCM 7228</strain>
    </source>
</reference>
<sequence length="243" mass="27065">MRKTASTFAALAIMSTSLVACNTDEGAMDTRYDNSARPIGYYSNENVNQGNGANVDNDGPITEMMDGQADNNNYFTRVNNRHNNFNNGQMDNPTVPLGTNDEGLVRDNRYSHGDANYHNHTKEVGNDNRGDKELSEKVANKVGKVNNVNDVQTLVTDDNVLVAIDTNDRNDADMKEKITREVRKMVKGRNVQVVTDEGTFTRVRDINNDIQNGGERTDIDNDVEELMNDLGDAIQRPFTGDRD</sequence>
<feature type="signal peptide" evidence="1">
    <location>
        <begin position="1"/>
        <end position="20"/>
    </location>
</feature>
<protein>
    <submittedName>
        <fullName evidence="2">YhcN/YlaJ family sporulation lipoprotein</fullName>
    </submittedName>
</protein>
<keyword evidence="1" id="KW-0732">Signal</keyword>
<proteinExistence type="predicted"/>
<comment type="caution">
    <text evidence="2">The sequence shown here is derived from an EMBL/GenBank/DDBJ whole genome shotgun (WGS) entry which is preliminary data.</text>
</comment>
<dbReference type="Pfam" id="PF09580">
    <property type="entry name" value="Spore_YhcN_YlaJ"/>
    <property type="match status" value="1"/>
</dbReference>
<organism evidence="2 3">
    <name type="scientific">Metabacillus herbersteinensis</name>
    <dbReference type="NCBI Taxonomy" id="283816"/>
    <lineage>
        <taxon>Bacteria</taxon>
        <taxon>Bacillati</taxon>
        <taxon>Bacillota</taxon>
        <taxon>Bacilli</taxon>
        <taxon>Bacillales</taxon>
        <taxon>Bacillaceae</taxon>
        <taxon>Metabacillus</taxon>
    </lineage>
</organism>